<name>A0A5N5FK33_9ROSA</name>
<proteinExistence type="predicted"/>
<dbReference type="Proteomes" id="UP000327157">
    <property type="component" value="Chromosome 10"/>
</dbReference>
<sequence>MVYTKKRWLVQVWLRWLKMYKLLENEMYKFLEKVYKLVKKMKTVIPFLMYLSILKETMKKVMKKMLKKTVTL</sequence>
<reference evidence="2" key="2">
    <citation type="submission" date="2019-10" db="EMBL/GenBank/DDBJ databases">
        <title>A de novo genome assembly of a pear dwarfing rootstock.</title>
        <authorList>
            <person name="Wang F."/>
            <person name="Wang J."/>
            <person name="Li S."/>
            <person name="Zhang Y."/>
            <person name="Fang M."/>
            <person name="Ma L."/>
            <person name="Zhao Y."/>
            <person name="Jiang S."/>
        </authorList>
    </citation>
    <scope>NUCLEOTIDE SEQUENCE [LARGE SCALE GENOMIC DNA]</scope>
</reference>
<reference evidence="1 2" key="1">
    <citation type="submission" date="2019-09" db="EMBL/GenBank/DDBJ databases">
        <authorList>
            <person name="Ou C."/>
        </authorList>
    </citation>
    <scope>NUCLEOTIDE SEQUENCE [LARGE SCALE GENOMIC DNA]</scope>
    <source>
        <strain evidence="1">S2</strain>
        <tissue evidence="1">Leaf</tissue>
    </source>
</reference>
<keyword evidence="2" id="KW-1185">Reference proteome</keyword>
<dbReference type="EMBL" id="SMOL01000695">
    <property type="protein sequence ID" value="KAB2602061.1"/>
    <property type="molecule type" value="Genomic_DNA"/>
</dbReference>
<reference evidence="1 2" key="3">
    <citation type="submission" date="2019-11" db="EMBL/GenBank/DDBJ databases">
        <title>A de novo genome assembly of a pear dwarfing rootstock.</title>
        <authorList>
            <person name="Wang F."/>
            <person name="Wang J."/>
            <person name="Li S."/>
            <person name="Zhang Y."/>
            <person name="Fang M."/>
            <person name="Ma L."/>
            <person name="Zhao Y."/>
            <person name="Jiang S."/>
        </authorList>
    </citation>
    <scope>NUCLEOTIDE SEQUENCE [LARGE SCALE GENOMIC DNA]</scope>
    <source>
        <strain evidence="1">S2</strain>
        <tissue evidence="1">Leaf</tissue>
    </source>
</reference>
<protein>
    <submittedName>
        <fullName evidence="1">Uncharacterized protein</fullName>
    </submittedName>
</protein>
<dbReference type="AlphaFoldDB" id="A0A5N5FK33"/>
<gene>
    <name evidence="1" type="ORF">D8674_003066</name>
</gene>
<comment type="caution">
    <text evidence="1">The sequence shown here is derived from an EMBL/GenBank/DDBJ whole genome shotgun (WGS) entry which is preliminary data.</text>
</comment>
<evidence type="ECO:0000313" key="1">
    <source>
        <dbReference type="EMBL" id="KAB2602061.1"/>
    </source>
</evidence>
<accession>A0A5N5FK33</accession>
<organism evidence="1 2">
    <name type="scientific">Pyrus ussuriensis x Pyrus communis</name>
    <dbReference type="NCBI Taxonomy" id="2448454"/>
    <lineage>
        <taxon>Eukaryota</taxon>
        <taxon>Viridiplantae</taxon>
        <taxon>Streptophyta</taxon>
        <taxon>Embryophyta</taxon>
        <taxon>Tracheophyta</taxon>
        <taxon>Spermatophyta</taxon>
        <taxon>Magnoliopsida</taxon>
        <taxon>eudicotyledons</taxon>
        <taxon>Gunneridae</taxon>
        <taxon>Pentapetalae</taxon>
        <taxon>rosids</taxon>
        <taxon>fabids</taxon>
        <taxon>Rosales</taxon>
        <taxon>Rosaceae</taxon>
        <taxon>Amygdaloideae</taxon>
        <taxon>Maleae</taxon>
        <taxon>Pyrus</taxon>
    </lineage>
</organism>
<evidence type="ECO:0000313" key="2">
    <source>
        <dbReference type="Proteomes" id="UP000327157"/>
    </source>
</evidence>